<evidence type="ECO:0000313" key="2">
    <source>
        <dbReference type="Proteomes" id="UP000499080"/>
    </source>
</evidence>
<keyword evidence="2" id="KW-1185">Reference proteome</keyword>
<reference evidence="1 2" key="1">
    <citation type="journal article" date="2019" name="Sci. Rep.">
        <title>Orb-weaving spider Araneus ventricosus genome elucidates the spidroin gene catalogue.</title>
        <authorList>
            <person name="Kono N."/>
            <person name="Nakamura H."/>
            <person name="Ohtoshi R."/>
            <person name="Moran D.A.P."/>
            <person name="Shinohara A."/>
            <person name="Yoshida Y."/>
            <person name="Fujiwara M."/>
            <person name="Mori M."/>
            <person name="Tomita M."/>
            <person name="Arakawa K."/>
        </authorList>
    </citation>
    <scope>NUCLEOTIDE SEQUENCE [LARGE SCALE GENOMIC DNA]</scope>
</reference>
<organism evidence="1 2">
    <name type="scientific">Araneus ventricosus</name>
    <name type="common">Orbweaver spider</name>
    <name type="synonym">Epeira ventricosa</name>
    <dbReference type="NCBI Taxonomy" id="182803"/>
    <lineage>
        <taxon>Eukaryota</taxon>
        <taxon>Metazoa</taxon>
        <taxon>Ecdysozoa</taxon>
        <taxon>Arthropoda</taxon>
        <taxon>Chelicerata</taxon>
        <taxon>Arachnida</taxon>
        <taxon>Araneae</taxon>
        <taxon>Araneomorphae</taxon>
        <taxon>Entelegynae</taxon>
        <taxon>Araneoidea</taxon>
        <taxon>Araneidae</taxon>
        <taxon>Araneus</taxon>
    </lineage>
</organism>
<dbReference type="AlphaFoldDB" id="A0A4Y2EEG4"/>
<comment type="caution">
    <text evidence="1">The sequence shown here is derived from an EMBL/GenBank/DDBJ whole genome shotgun (WGS) entry which is preliminary data.</text>
</comment>
<dbReference type="Proteomes" id="UP000499080">
    <property type="component" value="Unassembled WGS sequence"/>
</dbReference>
<gene>
    <name evidence="1" type="ORF">AVEN_257854_1</name>
</gene>
<name>A0A4Y2EEG4_ARAVE</name>
<protein>
    <submittedName>
        <fullName evidence="1">Uncharacterized protein</fullName>
    </submittedName>
</protein>
<evidence type="ECO:0000313" key="1">
    <source>
        <dbReference type="EMBL" id="GBM27542.1"/>
    </source>
</evidence>
<accession>A0A4Y2EEG4</accession>
<sequence>MPRLTHRYFPDSNFSLHQSCSNLALQICSNLALQICKLATNLTRQECKLETSYRKRVSHHASNLSQACRVKLIANYSKNRVRRQPRIRTRDIPFPKPVVLTTRPARH</sequence>
<dbReference type="EMBL" id="BGPR01000588">
    <property type="protein sequence ID" value="GBM27542.1"/>
    <property type="molecule type" value="Genomic_DNA"/>
</dbReference>
<proteinExistence type="predicted"/>